<sequence>MKMKTFIVVLLVTLILVPETLQANAKGLTLANRRLLSDGDNDANQSYGKFGHGPAGSSPDTHHVFPNQNPPVICSKKDRSCP</sequence>
<keyword evidence="5" id="KW-1185">Reference proteome</keyword>
<keyword evidence="2" id="KW-0732">Signal</keyword>
<protein>
    <recommendedName>
        <fullName evidence="6">Transmembrane protein</fullName>
    </recommendedName>
</protein>
<evidence type="ECO:0000256" key="1">
    <source>
        <dbReference type="SAM" id="MobiDB-lite"/>
    </source>
</evidence>
<dbReference type="AlphaFoldDB" id="A0A7J0FQ48"/>
<feature type="signal peptide" evidence="2">
    <location>
        <begin position="1"/>
        <end position="22"/>
    </location>
</feature>
<feature type="region of interest" description="Disordered" evidence="1">
    <location>
        <begin position="41"/>
        <end position="82"/>
    </location>
</feature>
<accession>A0A7J0FQ48</accession>
<dbReference type="EMBL" id="BJWL01000014">
    <property type="protein sequence ID" value="GFZ00694.1"/>
    <property type="molecule type" value="Genomic_DNA"/>
</dbReference>
<name>A0A7J0FQ48_9ERIC</name>
<gene>
    <name evidence="3" type="ORF">Acr_14g0003170</name>
    <name evidence="4" type="ORF">Acr_14g0003290</name>
</gene>
<dbReference type="Proteomes" id="UP000585474">
    <property type="component" value="Unassembled WGS sequence"/>
</dbReference>
<evidence type="ECO:0000313" key="4">
    <source>
        <dbReference type="EMBL" id="GFZ00694.1"/>
    </source>
</evidence>
<evidence type="ECO:0000313" key="5">
    <source>
        <dbReference type="Proteomes" id="UP000585474"/>
    </source>
</evidence>
<evidence type="ECO:0008006" key="6">
    <source>
        <dbReference type="Google" id="ProtNLM"/>
    </source>
</evidence>
<dbReference type="OrthoDB" id="1569879at2759"/>
<comment type="caution">
    <text evidence="4">The sequence shown here is derived from an EMBL/GenBank/DDBJ whole genome shotgun (WGS) entry which is preliminary data.</text>
</comment>
<proteinExistence type="predicted"/>
<organism evidence="4 5">
    <name type="scientific">Actinidia rufa</name>
    <dbReference type="NCBI Taxonomy" id="165716"/>
    <lineage>
        <taxon>Eukaryota</taxon>
        <taxon>Viridiplantae</taxon>
        <taxon>Streptophyta</taxon>
        <taxon>Embryophyta</taxon>
        <taxon>Tracheophyta</taxon>
        <taxon>Spermatophyta</taxon>
        <taxon>Magnoliopsida</taxon>
        <taxon>eudicotyledons</taxon>
        <taxon>Gunneridae</taxon>
        <taxon>Pentapetalae</taxon>
        <taxon>asterids</taxon>
        <taxon>Ericales</taxon>
        <taxon>Actinidiaceae</taxon>
        <taxon>Actinidia</taxon>
    </lineage>
</organism>
<evidence type="ECO:0000256" key="2">
    <source>
        <dbReference type="SAM" id="SignalP"/>
    </source>
</evidence>
<reference evidence="4 5" key="1">
    <citation type="submission" date="2019-07" db="EMBL/GenBank/DDBJ databases">
        <title>De Novo Assembly of kiwifruit Actinidia rufa.</title>
        <authorList>
            <person name="Sugita-Konishi S."/>
            <person name="Sato K."/>
            <person name="Mori E."/>
            <person name="Abe Y."/>
            <person name="Kisaki G."/>
            <person name="Hamano K."/>
            <person name="Suezawa K."/>
            <person name="Otani M."/>
            <person name="Fukuda T."/>
            <person name="Manabe T."/>
            <person name="Gomi K."/>
            <person name="Tabuchi M."/>
            <person name="Akimitsu K."/>
            <person name="Kataoka I."/>
        </authorList>
    </citation>
    <scope>NUCLEOTIDE SEQUENCE [LARGE SCALE GENOMIC DNA]</scope>
    <source>
        <strain evidence="5">cv. Fuchu</strain>
        <strain evidence="4">Fuchu</strain>
    </source>
</reference>
<dbReference type="EMBL" id="BJWL01000014">
    <property type="protein sequence ID" value="GFZ00682.1"/>
    <property type="molecule type" value="Genomic_DNA"/>
</dbReference>
<feature type="chain" id="PRO_5033593069" description="Transmembrane protein" evidence="2">
    <location>
        <begin position="23"/>
        <end position="82"/>
    </location>
</feature>
<evidence type="ECO:0000313" key="3">
    <source>
        <dbReference type="EMBL" id="GFZ00682.1"/>
    </source>
</evidence>